<dbReference type="OrthoDB" id="9763469at2"/>
<dbReference type="Gene3D" id="3.40.50.720">
    <property type="entry name" value="NAD(P)-binding Rossmann-like Domain"/>
    <property type="match status" value="1"/>
</dbReference>
<comment type="caution">
    <text evidence="2">The sequence shown here is derived from an EMBL/GenBank/DDBJ whole genome shotgun (WGS) entry which is preliminary data.</text>
</comment>
<protein>
    <recommendedName>
        <fullName evidence="1">CobW/HypB/UreG nucleotide-binding domain-containing protein</fullName>
    </recommendedName>
</protein>
<sequence length="441" mass="49360">MKNVIILGAAGRDFHNFNVYFKNNHSYKVVAFTATQIPDIANRTYPLELTGKHYPYGIPIKEEADLPYLIKKFNVNVCVFSYSDISYQRIMSLASVVQAAGADFRMLGPDNTMLKSLKPVIAVCGTRSGCGKSETTRKVIDFLTSRGKKVVAIHHPMPYGDLRKQTVQRFSTLSDLRKHQCSIEEMEEYEPHIMNGNVIYAGVDYHDILREAEDDDNGCDVIVWDGGNNDMPFYKPDLWITVADPLKVGDEKNYYPGEVNIRMADIVIINKIDSADAADIIQLRKNIQEINPKAIIIEAASPIEIDNPHIIQGKKVLIIEDGPSVTHGEMKIGAGLMASEKYGAAEIIDPREYAVGKIKETYEKYPEIGKVLPAIGYNKEQIKDLEASIENTPCDAIVLATPIDLGSMIKIKKPYTRVHYSLQVIGNPTLSQMIDDFIHHL</sequence>
<dbReference type="PANTHER" id="PTHR42869">
    <property type="entry name" value="SLL0572 PROTEIN"/>
    <property type="match status" value="1"/>
</dbReference>
<reference evidence="2 3" key="1">
    <citation type="journal article" date="2014" name="Genome Announc.">
        <title>Draft Genome Sequence of Cytophaga fermentans JCM 21142T, a Facultative Anaerobe Isolated from Marine Mud.</title>
        <authorList>
            <person name="Starns D."/>
            <person name="Oshima K."/>
            <person name="Suda W."/>
            <person name="Iino T."/>
            <person name="Yuki M."/>
            <person name="Inoue J."/>
            <person name="Kitamura K."/>
            <person name="Iida T."/>
            <person name="Darby A."/>
            <person name="Hattori M."/>
            <person name="Ohkuma M."/>
        </authorList>
    </citation>
    <scope>NUCLEOTIDE SEQUENCE [LARGE SCALE GENOMIC DNA]</scope>
    <source>
        <strain evidence="2 3">JCM 21142</strain>
    </source>
</reference>
<gene>
    <name evidence="2" type="ORF">JCM21142_31100</name>
</gene>
<dbReference type="EMBL" id="BAMD01000009">
    <property type="protein sequence ID" value="GAF02465.1"/>
    <property type="molecule type" value="Genomic_DNA"/>
</dbReference>
<name>W7XW20_9BACT</name>
<dbReference type="Gene3D" id="3.40.50.300">
    <property type="entry name" value="P-loop containing nucleotide triphosphate hydrolases"/>
    <property type="match status" value="1"/>
</dbReference>
<dbReference type="InterPro" id="IPR027417">
    <property type="entry name" value="P-loop_NTPase"/>
</dbReference>
<dbReference type="Pfam" id="PF02492">
    <property type="entry name" value="cobW"/>
    <property type="match status" value="1"/>
</dbReference>
<dbReference type="eggNOG" id="COG2403">
    <property type="taxonomic scope" value="Bacteria"/>
</dbReference>
<organism evidence="2 3">
    <name type="scientific">Saccharicrinis fermentans DSM 9555 = JCM 21142</name>
    <dbReference type="NCBI Taxonomy" id="869213"/>
    <lineage>
        <taxon>Bacteria</taxon>
        <taxon>Pseudomonadati</taxon>
        <taxon>Bacteroidota</taxon>
        <taxon>Bacteroidia</taxon>
        <taxon>Marinilabiliales</taxon>
        <taxon>Marinilabiliaceae</taxon>
        <taxon>Saccharicrinis</taxon>
    </lineage>
</organism>
<dbReference type="AlphaFoldDB" id="W7XW20"/>
<accession>W7XW20</accession>
<dbReference type="InterPro" id="IPR053199">
    <property type="entry name" value="cDPG_synthetase-like"/>
</dbReference>
<evidence type="ECO:0000313" key="3">
    <source>
        <dbReference type="Proteomes" id="UP000019402"/>
    </source>
</evidence>
<keyword evidence="3" id="KW-1185">Reference proteome</keyword>
<proteinExistence type="predicted"/>
<evidence type="ECO:0000259" key="1">
    <source>
        <dbReference type="Pfam" id="PF02492"/>
    </source>
</evidence>
<dbReference type="SUPFAM" id="SSF52540">
    <property type="entry name" value="P-loop containing nucleoside triphosphate hydrolases"/>
    <property type="match status" value="1"/>
</dbReference>
<dbReference type="PANTHER" id="PTHR42869:SF1">
    <property type="entry name" value="SLL0572 PROTEIN"/>
    <property type="match status" value="1"/>
</dbReference>
<dbReference type="RefSeq" id="WP_027472814.1">
    <property type="nucleotide sequence ID" value="NZ_BAMD01000009.1"/>
</dbReference>
<evidence type="ECO:0000313" key="2">
    <source>
        <dbReference type="EMBL" id="GAF02465.1"/>
    </source>
</evidence>
<feature type="domain" description="CobW/HypB/UreG nucleotide-binding" evidence="1">
    <location>
        <begin position="235"/>
        <end position="297"/>
    </location>
</feature>
<dbReference type="Proteomes" id="UP000019402">
    <property type="component" value="Unassembled WGS sequence"/>
</dbReference>
<dbReference type="InterPro" id="IPR003495">
    <property type="entry name" value="CobW/HypB/UreG_nucleotide-bd"/>
</dbReference>